<dbReference type="Gene3D" id="2.60.60.20">
    <property type="entry name" value="PLAT/LH2 domain"/>
    <property type="match status" value="1"/>
</dbReference>
<feature type="compositionally biased region" description="Polar residues" evidence="6">
    <location>
        <begin position="987"/>
        <end position="1011"/>
    </location>
</feature>
<evidence type="ECO:0000313" key="10">
    <source>
        <dbReference type="EMBL" id="CAF0813192.1"/>
    </source>
</evidence>
<dbReference type="SMART" id="SM00593">
    <property type="entry name" value="RUN"/>
    <property type="match status" value="2"/>
</dbReference>
<feature type="compositionally biased region" description="Basic residues" evidence="6">
    <location>
        <begin position="830"/>
        <end position="839"/>
    </location>
</feature>
<dbReference type="Proteomes" id="UP000663829">
    <property type="component" value="Unassembled WGS sequence"/>
</dbReference>
<feature type="region of interest" description="Disordered" evidence="6">
    <location>
        <begin position="970"/>
        <end position="1036"/>
    </location>
</feature>
<evidence type="ECO:0000256" key="6">
    <source>
        <dbReference type="SAM" id="MobiDB-lite"/>
    </source>
</evidence>
<gene>
    <name evidence="10" type="ORF">GPM918_LOCUS4144</name>
    <name evidence="11" type="ORF">SRO942_LOCUS4144</name>
</gene>
<keyword evidence="4" id="KW-0472">Membrane</keyword>
<feature type="region of interest" description="Disordered" evidence="6">
    <location>
        <begin position="42"/>
        <end position="67"/>
    </location>
</feature>
<dbReference type="Proteomes" id="UP000681722">
    <property type="component" value="Unassembled WGS sequence"/>
</dbReference>
<feature type="domain" description="RUN" evidence="9">
    <location>
        <begin position="1353"/>
        <end position="1507"/>
    </location>
</feature>
<evidence type="ECO:0000259" key="7">
    <source>
        <dbReference type="PROSITE" id="PS50095"/>
    </source>
</evidence>
<dbReference type="SUPFAM" id="SSF49723">
    <property type="entry name" value="Lipase/lipooxygenase domain (PLAT/LH2 domain)"/>
    <property type="match status" value="1"/>
</dbReference>
<evidence type="ECO:0000313" key="12">
    <source>
        <dbReference type="Proteomes" id="UP000663829"/>
    </source>
</evidence>
<feature type="compositionally biased region" description="Low complexity" evidence="6">
    <location>
        <begin position="42"/>
        <end position="66"/>
    </location>
</feature>
<dbReference type="Pfam" id="PF02759">
    <property type="entry name" value="RUN"/>
    <property type="match status" value="2"/>
</dbReference>
<dbReference type="EMBL" id="CAJNOQ010000543">
    <property type="protein sequence ID" value="CAF0813192.1"/>
    <property type="molecule type" value="Genomic_DNA"/>
</dbReference>
<dbReference type="InterPro" id="IPR005113">
    <property type="entry name" value="uDENN_dom"/>
</dbReference>
<comment type="caution">
    <text evidence="5">Lacks conserved residue(s) required for the propagation of feature annotation.</text>
</comment>
<dbReference type="PROSITE" id="PS50095">
    <property type="entry name" value="PLAT"/>
    <property type="match status" value="1"/>
</dbReference>
<reference evidence="10" key="1">
    <citation type="submission" date="2021-02" db="EMBL/GenBank/DDBJ databases">
        <authorList>
            <person name="Nowell W R."/>
        </authorList>
    </citation>
    <scope>NUCLEOTIDE SEQUENCE</scope>
</reference>
<organism evidence="10 12">
    <name type="scientific">Didymodactylos carnosus</name>
    <dbReference type="NCBI Taxonomy" id="1234261"/>
    <lineage>
        <taxon>Eukaryota</taxon>
        <taxon>Metazoa</taxon>
        <taxon>Spiralia</taxon>
        <taxon>Gnathifera</taxon>
        <taxon>Rotifera</taxon>
        <taxon>Eurotatoria</taxon>
        <taxon>Bdelloidea</taxon>
        <taxon>Philodinida</taxon>
        <taxon>Philodinidae</taxon>
        <taxon>Didymodactylos</taxon>
    </lineage>
</organism>
<dbReference type="InterPro" id="IPR001194">
    <property type="entry name" value="cDENN_dom"/>
</dbReference>
<dbReference type="Gene3D" id="3.40.50.11500">
    <property type="match status" value="1"/>
</dbReference>
<feature type="domain" description="RUN" evidence="9">
    <location>
        <begin position="898"/>
        <end position="1136"/>
    </location>
</feature>
<feature type="domain" description="PLAT" evidence="7">
    <location>
        <begin position="1140"/>
        <end position="1248"/>
    </location>
</feature>
<comment type="similarity">
    <text evidence="2">Belongs to the RAB6IP1 family.</text>
</comment>
<feature type="region of interest" description="Disordered" evidence="6">
    <location>
        <begin position="800"/>
        <end position="849"/>
    </location>
</feature>
<dbReference type="Pfam" id="PF03456">
    <property type="entry name" value="uDENN"/>
    <property type="match status" value="1"/>
</dbReference>
<evidence type="ECO:0000256" key="3">
    <source>
        <dbReference type="ARBA" id="ARBA00022737"/>
    </source>
</evidence>
<evidence type="ECO:0000256" key="2">
    <source>
        <dbReference type="ARBA" id="ARBA00006664"/>
    </source>
</evidence>
<dbReference type="SUPFAM" id="SSF140741">
    <property type="entry name" value="RUN domain-like"/>
    <property type="match status" value="2"/>
</dbReference>
<dbReference type="SMART" id="SM00800">
    <property type="entry name" value="uDENN"/>
    <property type="match status" value="1"/>
</dbReference>
<feature type="region of interest" description="Disordered" evidence="6">
    <location>
        <begin position="213"/>
        <end position="244"/>
    </location>
</feature>
<comment type="caution">
    <text evidence="10">The sequence shown here is derived from an EMBL/GenBank/DDBJ whole genome shotgun (WGS) entry which is preliminary data.</text>
</comment>
<dbReference type="InterPro" id="IPR036392">
    <property type="entry name" value="PLAT/LH2_dom_sf"/>
</dbReference>
<name>A0A813TDX2_9BILA</name>
<evidence type="ECO:0000256" key="5">
    <source>
        <dbReference type="PROSITE-ProRule" id="PRU00152"/>
    </source>
</evidence>
<dbReference type="InterPro" id="IPR043153">
    <property type="entry name" value="DENN_C"/>
</dbReference>
<accession>A0A813TDX2</accession>
<feature type="compositionally biased region" description="Low complexity" evidence="6">
    <location>
        <begin position="1017"/>
        <end position="1036"/>
    </location>
</feature>
<dbReference type="PANTHER" id="PTHR46070:SF1">
    <property type="entry name" value="PINSTRIPE, ISOFORM A"/>
    <property type="match status" value="1"/>
</dbReference>
<proteinExistence type="inferred from homology"/>
<dbReference type="OrthoDB" id="6019893at2759"/>
<dbReference type="InterPro" id="IPR005112">
    <property type="entry name" value="dDENN_dom"/>
</dbReference>
<dbReference type="Gene3D" id="3.30.450.200">
    <property type="match status" value="1"/>
</dbReference>
<evidence type="ECO:0000259" key="8">
    <source>
        <dbReference type="PROSITE" id="PS50211"/>
    </source>
</evidence>
<dbReference type="SMART" id="SM00799">
    <property type="entry name" value="DENN"/>
    <property type="match status" value="1"/>
</dbReference>
<dbReference type="PANTHER" id="PTHR46070">
    <property type="entry name" value="PINSTRIPE, ISOFORM A"/>
    <property type="match status" value="1"/>
</dbReference>
<dbReference type="EMBL" id="CAJOBC010000543">
    <property type="protein sequence ID" value="CAF3599050.1"/>
    <property type="molecule type" value="Genomic_DNA"/>
</dbReference>
<dbReference type="Pfam" id="PF01477">
    <property type="entry name" value="PLAT"/>
    <property type="match status" value="1"/>
</dbReference>
<protein>
    <submittedName>
        <fullName evidence="10">Uncharacterized protein</fullName>
    </submittedName>
</protein>
<evidence type="ECO:0000259" key="9">
    <source>
        <dbReference type="PROSITE" id="PS50826"/>
    </source>
</evidence>
<feature type="domain" description="UDENN" evidence="8">
    <location>
        <begin position="108"/>
        <end position="697"/>
    </location>
</feature>
<dbReference type="PROSITE" id="PS50211">
    <property type="entry name" value="DENN"/>
    <property type="match status" value="1"/>
</dbReference>
<dbReference type="InterPro" id="IPR037516">
    <property type="entry name" value="Tripartite_DENN"/>
</dbReference>
<dbReference type="InterPro" id="IPR037213">
    <property type="entry name" value="Run_dom_sf"/>
</dbReference>
<feature type="compositionally biased region" description="Low complexity" evidence="6">
    <location>
        <begin position="227"/>
        <end position="244"/>
    </location>
</feature>
<dbReference type="Pfam" id="PF02141">
    <property type="entry name" value="DENN"/>
    <property type="match status" value="1"/>
</dbReference>
<sequence length="1560" mass="178291">MATVTSTPNSNHTILNEYSHQQTPLNNYSKLPLDYSLSSPSSTLSPASTVSSSNTTNNASISLNSSPDKSQLLNDSIIQEQQRLIDYFVVCGLDKQADLKPCELATASTIEDGNILLSPLQNSYRCEVLAHYPKDVANNSFDDEAIIRLSMPHGLTFKTHPEETQTHPFLITRLDGQRYYGMALTFYEKIDDTSPICVQMEQLQNDFNQQLEQSSVNKEHHSHHSRTSLLSTSMYSSSPSTSSPTKIMSLSSISSDYSSFQRFTKSNSKRQQLLHYSRLSDTLYGTKTICLISQYSFYTAYRKILEILYRMESDFDLLGLPLESHLYNLLSDVYLPPPGHIMKFYVGEKILSIYRPQEKELPLLDFSLLEFFQLLGVTNVVDLFTCALLEHQIILKSYDYSRLMLVAECLTSLFFPFTWTLLYVPIVFTAALVCIDVPVPAIMGLKIDDNEEITFEVQRCVVNIDTGSIQLPEDTPLFPDRNKFIQELSNILSRFESQQSQSINATNSSSKSIGHSSRLSNYDRLVNDDWHMISSFDQGDDDNENENNNHLDEPSQALARMAAIAKRAGIILNGNSNDPNDELSLSQRPSLDEKDQLYSSADILQIQCNSCLRECFLNRFAQLFSKFDEFICYPTLTTETSTINEWLEKRNTTKNFDRTTFISEQPKPYVTFLLAFMETQSFVSFIDSKIIAQKFQQQEQSIHLFGLTEKHLQIFSDRISSYRSHINPTCYEPCSSIPDIEEDIRRRFTNINSNLVITAPVVRQLSFSKPTPSRTQQRYLFENLDSTLLDNVALSSITRTSSSSIQQGRNSRLSKSFHHTPTKNSSRHSLSSHHAKLKKQNTQGNGPTKVGEHVVETELVFQQLLKECTMKTKRMVLEKMSAEGVNLGSQRDETYVNLEENVLIGGFCDLLERIWSHGLHHKPQGKSALWNHLKCYCKLKHYEMAELPSYSKDENPALVWCLMRKHLAHGTHRTPSPTTHRSHTLPRNKSLSTTNRHTPTFTISTHSPSNNLRKRSPLTTSTSNLSPQISSQQQQQDDFLNPLSSDIMHDVNQIVEMLSTISSEVGCARAFIRLSLERKLLSEHLTELFEHTDLLKSLYKRDSFLRADDGEARQQFLAHIESLKLIDYFSFTNSYSDISVKYRVLIVPFRGFHAQSTSANPYLSIDGTLASTKTLQISKNTLELVFKHKNLGQLTTLRIGHDNSGLMPRWAIEYVLVRNDITGHIYRFPCGRWLGKGVDDDSLERILFAESVPSYSELYQGTTSNGNNLNYQSLNGSNTNLTAIRSRSPSIRRISETNFMLSWLMSRSESNLNYSTDDCQTNQADDIYELLGKSINQLVKYFDESEKRRGIVTPILCGEDGLVNSLEKTFSYGMKKNAFPFGRKRYVWDFLLKACDEYEMKRSEWRNNKNSQVEKSIICYINGVRSIEKALQNFGKDGRFQSWCCLGCKLHLLADWFKLLTLCSDTLINLFYESNSNCFRQEKINRFISNILQPLKEFDFQLEPALLKGTSQHNPDFCDDFVRPDRIDYDYDNNFGDSFYDSFYASYAAHARRDAIPLDA</sequence>
<evidence type="ECO:0000256" key="1">
    <source>
        <dbReference type="ARBA" id="ARBA00004370"/>
    </source>
</evidence>
<keyword evidence="12" id="KW-1185">Reference proteome</keyword>
<dbReference type="InterPro" id="IPR004012">
    <property type="entry name" value="Run_dom"/>
</dbReference>
<dbReference type="InterPro" id="IPR047278">
    <property type="entry name" value="DEN5A/B"/>
</dbReference>
<dbReference type="InterPro" id="IPR001024">
    <property type="entry name" value="PLAT/LH2_dom"/>
</dbReference>
<dbReference type="GO" id="GO:0005085">
    <property type="term" value="F:guanyl-nucleotide exchange factor activity"/>
    <property type="evidence" value="ECO:0007669"/>
    <property type="project" value="InterPro"/>
</dbReference>
<keyword evidence="3" id="KW-0677">Repeat</keyword>
<comment type="subcellular location">
    <subcellularLocation>
        <location evidence="1">Membrane</location>
    </subcellularLocation>
</comment>
<dbReference type="SMART" id="SM00801">
    <property type="entry name" value="dDENN"/>
    <property type="match status" value="1"/>
</dbReference>
<dbReference type="GO" id="GO:0031267">
    <property type="term" value="F:small GTPase binding"/>
    <property type="evidence" value="ECO:0007669"/>
    <property type="project" value="InterPro"/>
</dbReference>
<dbReference type="Gene3D" id="1.20.58.900">
    <property type="match status" value="3"/>
</dbReference>
<evidence type="ECO:0000256" key="4">
    <source>
        <dbReference type="ARBA" id="ARBA00023136"/>
    </source>
</evidence>
<dbReference type="GO" id="GO:0016020">
    <property type="term" value="C:membrane"/>
    <property type="evidence" value="ECO:0007669"/>
    <property type="project" value="UniProtKB-SubCell"/>
</dbReference>
<evidence type="ECO:0000313" key="11">
    <source>
        <dbReference type="EMBL" id="CAF3599050.1"/>
    </source>
</evidence>
<dbReference type="PROSITE" id="PS50826">
    <property type="entry name" value="RUN"/>
    <property type="match status" value="2"/>
</dbReference>